<evidence type="ECO:0000256" key="1">
    <source>
        <dbReference type="ARBA" id="ARBA00022737"/>
    </source>
</evidence>
<feature type="compositionally biased region" description="Low complexity" evidence="2">
    <location>
        <begin position="56"/>
        <end position="72"/>
    </location>
</feature>
<evidence type="ECO:0000259" key="3">
    <source>
        <dbReference type="Pfam" id="PF25353"/>
    </source>
</evidence>
<dbReference type="InterPro" id="IPR032675">
    <property type="entry name" value="LRR_dom_sf"/>
</dbReference>
<dbReference type="GeneID" id="25975693"/>
<dbReference type="RefSeq" id="XP_014172231.1">
    <property type="nucleotide sequence ID" value="XM_014316756.1"/>
</dbReference>
<dbReference type="eggNOG" id="ENOG502SBVI">
    <property type="taxonomic scope" value="Eukaryota"/>
</dbReference>
<reference evidence="4 5" key="1">
    <citation type="journal article" date="2011" name="Proc. Natl. Acad. Sci. U.S.A.">
        <title>Genome and transcriptome analyses of the mountain pine beetle-fungal symbiont Grosmannia clavigera, a lodgepole pine pathogen.</title>
        <authorList>
            <person name="DiGuistini S."/>
            <person name="Wang Y."/>
            <person name="Liao N.Y."/>
            <person name="Taylor G."/>
            <person name="Tanguay P."/>
            <person name="Feau N."/>
            <person name="Henrissat B."/>
            <person name="Chan S.K."/>
            <person name="Hesse-Orce U."/>
            <person name="Alamouti S.M."/>
            <person name="Tsui C.K.M."/>
            <person name="Docking R.T."/>
            <person name="Levasseur A."/>
            <person name="Haridas S."/>
            <person name="Robertson G."/>
            <person name="Birol I."/>
            <person name="Holt R.A."/>
            <person name="Marra M.A."/>
            <person name="Hamelin R.C."/>
            <person name="Hirst M."/>
            <person name="Jones S.J.M."/>
            <person name="Bohlmann J."/>
            <person name="Breuil C."/>
        </authorList>
    </citation>
    <scope>NUCLEOTIDE SEQUENCE [LARGE SCALE GENOMIC DNA]</scope>
    <source>
        <strain evidence="5">kw1407 / UAMH 11150</strain>
    </source>
</reference>
<organism evidence="5">
    <name type="scientific">Grosmannia clavigera (strain kw1407 / UAMH 11150)</name>
    <name type="common">Blue stain fungus</name>
    <name type="synonym">Graphiocladiella clavigera</name>
    <dbReference type="NCBI Taxonomy" id="655863"/>
    <lineage>
        <taxon>Eukaryota</taxon>
        <taxon>Fungi</taxon>
        <taxon>Dikarya</taxon>
        <taxon>Ascomycota</taxon>
        <taxon>Pezizomycotina</taxon>
        <taxon>Sordariomycetes</taxon>
        <taxon>Sordariomycetidae</taxon>
        <taxon>Ophiostomatales</taxon>
        <taxon>Ophiostomataceae</taxon>
        <taxon>Leptographium</taxon>
    </lineage>
</organism>
<dbReference type="STRING" id="655863.F0XHL6"/>
<feature type="region of interest" description="Disordered" evidence="2">
    <location>
        <begin position="1"/>
        <end position="145"/>
    </location>
</feature>
<dbReference type="InParanoid" id="F0XHL6"/>
<feature type="region of interest" description="Disordered" evidence="2">
    <location>
        <begin position="1211"/>
        <end position="1241"/>
    </location>
</feature>
<proteinExistence type="predicted"/>
<accession>F0XHL6</accession>
<evidence type="ECO:0000313" key="4">
    <source>
        <dbReference type="EMBL" id="EFX02749.1"/>
    </source>
</evidence>
<dbReference type="AlphaFoldDB" id="F0XHL6"/>
<dbReference type="InterPro" id="IPR057334">
    <property type="entry name" value="PH_2nd_LRR"/>
</dbReference>
<dbReference type="PANTHER" id="PTHR24111">
    <property type="entry name" value="LEUCINE-RICH REPEAT-CONTAINING PROTEIN 34"/>
    <property type="match status" value="1"/>
</dbReference>
<name>F0XHL6_GROCL</name>
<gene>
    <name evidence="4" type="ORF">CMQ_2678</name>
</gene>
<sequence>MGHTRGHPSGEHHMPKMDMLRRNRSQLLEQPSSASTTPTISKSFSSATLNRYKLQASATSTSTPTTSSPASSVDSGHSNFFQSHMPKALRSLSRGSTSSSHPSAARPDSPSSTSPQRPFFSRNVLRKSHKRVPSGHEFLGRRGSAGSDAFSRLSRASTTMSGSSSSNFIDWRVQAVEKHTPLDYADPQTSRIRAGYLVTTADYILVFGTGSDAFAAFPHMADADTSTSDGNPVLTFTSMLPPADPLHVISLHAVISMFRGDRGRGPSGIEICWRLSYPAIATSSVRLFFNDERAREALLDHLVHSVKAKRHDQPDAFRVGCEVEDCIRRIFKVEEPTCTSSEPEIFPVAYRNAPERHRTKGDDKPKKGQQEGAHSHYLAIGVNLCYMIEIGRASITQSSALEVRYQTCGLVTLESFHADWAPRDERFSMRFRDPFKHPILLELASHQYRRIILTLTKADKFLKPAWPTPWQTQEVFHVKGLPIYQQIAAGEDFGGFQRTLTAFCAGYRCDPVDWEISWRTTVSPEFRVLPSSKGVKYTDLQLLAVLRALRYNDYFKAISFRDVDLSSLLDRYDSTRTANIAYMSRYGVCLTTNESALVQKASLMHQEFHALAFASGKIRQIDFTNCLHGVNQGNDAQRSVQFLVPILNLLAAGLTRCNRLILRGCALGDVDIDSLVTYISPSAGDRIETRVMPSHEAVGIEALDVSQCSLSEKAMKTLFQALSQSAWTLQELDISHNFGRVPAPMAQSLMDTVDNLRHLNLSGSLVGSFEGELLPLASLNRLSRLEHLDISNFKLNENSMNALGKFMTDLSACQMGQDNQQMDYYNCSLRKVVLNNCGITGDSAGRIFSAMGGLYGVHLYLNSNPLEVGIAGFIQALEQCWGGRFGLHMDMVEFQEEENYIDLIRALTTNRYIDYLSLVGSAPMPTTDDTCSDQTCSVLESFFRENQSVRYLDLSGFCGKLDDGQLGKGAGRALRGLSNNKTLTHLRIRNQNLHDSTGILGELIQNNSTLRYLDCGDNGFNLTSQRFMTKSLEGNNTLLMYAIAPDEVEQVLRACLKDMPAPAAHPSTSKQKKSVPDTALENQRAMLCEEIEASTAEILSYTSRNRANLEHATGCILELDEATDTGGTGGWPSLQLIMPEGIPYASAIQDEAQNERQVQNPTQTDRQLGNLLASAPTAQEATLPRPSLLSSALSAGPGTVEKPYKISHDDEVLHSPTEGSNAGWSLAVTPGAAPNEATESSSAAADFIEKAFFSEPDVTRILESFTLDSSPGYVVCGRT</sequence>
<protein>
    <submittedName>
        <fullName evidence="4">Leucine rich repeat domain containing protein</fullName>
    </submittedName>
</protein>
<keyword evidence="5" id="KW-1185">Reference proteome</keyword>
<feature type="compositionally biased region" description="Polar residues" evidence="2">
    <location>
        <begin position="73"/>
        <end position="82"/>
    </location>
</feature>
<dbReference type="Proteomes" id="UP000007796">
    <property type="component" value="Unassembled WGS sequence"/>
</dbReference>
<dbReference type="EMBL" id="GL629769">
    <property type="protein sequence ID" value="EFX02749.1"/>
    <property type="molecule type" value="Genomic_DNA"/>
</dbReference>
<keyword evidence="1" id="KW-0677">Repeat</keyword>
<dbReference type="PANTHER" id="PTHR24111:SF0">
    <property type="entry name" value="LEUCINE-RICH REPEAT-CONTAINING PROTEIN"/>
    <property type="match status" value="1"/>
</dbReference>
<feature type="region of interest" description="Disordered" evidence="2">
    <location>
        <begin position="352"/>
        <end position="372"/>
    </location>
</feature>
<feature type="compositionally biased region" description="Polar residues" evidence="2">
    <location>
        <begin position="25"/>
        <end position="49"/>
    </location>
</feature>
<evidence type="ECO:0000256" key="2">
    <source>
        <dbReference type="SAM" id="MobiDB-lite"/>
    </source>
</evidence>
<feature type="compositionally biased region" description="Basic residues" evidence="2">
    <location>
        <begin position="124"/>
        <end position="133"/>
    </location>
</feature>
<evidence type="ECO:0000313" key="5">
    <source>
        <dbReference type="Proteomes" id="UP000007796"/>
    </source>
</evidence>
<feature type="compositionally biased region" description="Low complexity" evidence="2">
    <location>
        <begin position="88"/>
        <end position="106"/>
    </location>
</feature>
<dbReference type="SUPFAM" id="SSF52047">
    <property type="entry name" value="RNI-like"/>
    <property type="match status" value="1"/>
</dbReference>
<dbReference type="Gene3D" id="3.80.10.10">
    <property type="entry name" value="Ribonuclease Inhibitor"/>
    <property type="match status" value="1"/>
</dbReference>
<dbReference type="InterPro" id="IPR052201">
    <property type="entry name" value="LRR-containing_regulator"/>
</dbReference>
<dbReference type="Pfam" id="PF25353">
    <property type="entry name" value="PH_2nd_LRR"/>
    <property type="match status" value="1"/>
</dbReference>
<feature type="domain" description="LRR-containing protein second PH" evidence="3">
    <location>
        <begin position="340"/>
        <end position="469"/>
    </location>
</feature>
<feature type="compositionally biased region" description="Basic and acidic residues" evidence="2">
    <location>
        <begin position="8"/>
        <end position="21"/>
    </location>
</feature>
<dbReference type="OrthoDB" id="120976at2759"/>
<dbReference type="HOGENOM" id="CLU_003789_1_0_1"/>
<feature type="compositionally biased region" description="Basic and acidic residues" evidence="2">
    <location>
        <begin position="353"/>
        <end position="369"/>
    </location>
</feature>